<evidence type="ECO:0000313" key="3">
    <source>
        <dbReference type="Proteomes" id="UP000198660"/>
    </source>
</evidence>
<dbReference type="OrthoDB" id="2989956at2"/>
<dbReference type="AlphaFoldDB" id="A0A1I6P7N5"/>
<dbReference type="PROSITE" id="PS51257">
    <property type="entry name" value="PROKAR_LIPOPROTEIN"/>
    <property type="match status" value="1"/>
</dbReference>
<keyword evidence="1" id="KW-0732">Signal</keyword>
<feature type="chain" id="PRO_5039185620" evidence="1">
    <location>
        <begin position="24"/>
        <end position="282"/>
    </location>
</feature>
<organism evidence="2 3">
    <name type="scientific">Marininema halotolerans</name>
    <dbReference type="NCBI Taxonomy" id="1155944"/>
    <lineage>
        <taxon>Bacteria</taxon>
        <taxon>Bacillati</taxon>
        <taxon>Bacillota</taxon>
        <taxon>Bacilli</taxon>
        <taxon>Bacillales</taxon>
        <taxon>Thermoactinomycetaceae</taxon>
        <taxon>Marininema</taxon>
    </lineage>
</organism>
<dbReference type="EMBL" id="FPAA01000001">
    <property type="protein sequence ID" value="SFS36203.1"/>
    <property type="molecule type" value="Genomic_DNA"/>
</dbReference>
<evidence type="ECO:0000313" key="2">
    <source>
        <dbReference type="EMBL" id="SFS36203.1"/>
    </source>
</evidence>
<name>A0A1I6P7N5_9BACL</name>
<protein>
    <submittedName>
        <fullName evidence="2">Uncharacterized protein</fullName>
    </submittedName>
</protein>
<sequence>MIYRKILNVVIILLLSFTSTGCAEKWTKSEKDTYDFSKVKGLLIYTNWEGYFASFPGDEIHIQIPVYDFSNELEVSSIKVENFNLGKSHASLEPSDHFDDFEYHILNVTLIPEKVGLHKLTNLSISIKTKNKVYHTKIGHWILDVQNKSLQNKALSVETGTAGTLIKLDHRDPGQLAHLTHEYDLLNKGSSPIYLKKVVIDDKHFRFNKPDISQKILPNKKITLKKDINMTTISQKNVQVQPKLYYDYHGKTYVLPLVTSIISTPIPFNELKDILKKKNMLQ</sequence>
<feature type="signal peptide" evidence="1">
    <location>
        <begin position="1"/>
        <end position="23"/>
    </location>
</feature>
<keyword evidence="3" id="KW-1185">Reference proteome</keyword>
<dbReference type="RefSeq" id="WP_091833064.1">
    <property type="nucleotide sequence ID" value="NZ_FPAA01000001.1"/>
</dbReference>
<reference evidence="3" key="1">
    <citation type="submission" date="2016-10" db="EMBL/GenBank/DDBJ databases">
        <authorList>
            <person name="Varghese N."/>
            <person name="Submissions S."/>
        </authorList>
    </citation>
    <scope>NUCLEOTIDE SEQUENCE [LARGE SCALE GENOMIC DNA]</scope>
    <source>
        <strain evidence="3">DSM 45789</strain>
    </source>
</reference>
<gene>
    <name evidence="2" type="ORF">SAMN05444972_101413</name>
</gene>
<proteinExistence type="predicted"/>
<evidence type="ECO:0000256" key="1">
    <source>
        <dbReference type="SAM" id="SignalP"/>
    </source>
</evidence>
<dbReference type="Proteomes" id="UP000198660">
    <property type="component" value="Unassembled WGS sequence"/>
</dbReference>
<accession>A0A1I6P7N5</accession>